<evidence type="ECO:0000259" key="7">
    <source>
        <dbReference type="PROSITE" id="PS50850"/>
    </source>
</evidence>
<dbReference type="InterPro" id="IPR050189">
    <property type="entry name" value="MFS_Efflux_Transporters"/>
</dbReference>
<accession>A0A0R3E2P6</accession>
<reference evidence="8 9" key="1">
    <citation type="submission" date="2015-09" db="EMBL/GenBank/DDBJ databases">
        <title>Draft Genome Sequence of Bradyrhizobium manausense Strain BR 3351T, a Novel Symbiotic Nitrogen-Fixing Alphaproteobacterium Isolated from Brazilian Amazon Rain Forest.</title>
        <authorList>
            <person name="De Araujo J.L."/>
            <person name="Zilli J.E."/>
        </authorList>
    </citation>
    <scope>NUCLEOTIDE SEQUENCE [LARGE SCALE GENOMIC DNA]</scope>
    <source>
        <strain evidence="8 9">BR3351</strain>
    </source>
</reference>
<feature type="transmembrane region" description="Helical" evidence="6">
    <location>
        <begin position="51"/>
        <end position="68"/>
    </location>
</feature>
<feature type="transmembrane region" description="Helical" evidence="6">
    <location>
        <begin position="220"/>
        <end position="245"/>
    </location>
</feature>
<feature type="transmembrane region" description="Helical" evidence="6">
    <location>
        <begin position="310"/>
        <end position="330"/>
    </location>
</feature>
<feature type="transmembrane region" description="Helical" evidence="6">
    <location>
        <begin position="172"/>
        <end position="190"/>
    </location>
</feature>
<dbReference type="RefSeq" id="WP_057742742.1">
    <property type="nucleotide sequence ID" value="NZ_LJYG01000026.1"/>
</dbReference>
<comment type="caution">
    <text evidence="8">The sequence shown here is derived from an EMBL/GenBank/DDBJ whole genome shotgun (WGS) entry which is preliminary data.</text>
</comment>
<dbReference type="Proteomes" id="UP000051936">
    <property type="component" value="Unassembled WGS sequence"/>
</dbReference>
<feature type="transmembrane region" description="Helical" evidence="6">
    <location>
        <begin position="104"/>
        <end position="125"/>
    </location>
</feature>
<dbReference type="OrthoDB" id="9807274at2"/>
<keyword evidence="5 6" id="KW-0472">Membrane</keyword>
<dbReference type="AlphaFoldDB" id="A0A0R3E2P6"/>
<evidence type="ECO:0000256" key="2">
    <source>
        <dbReference type="ARBA" id="ARBA00022475"/>
    </source>
</evidence>
<evidence type="ECO:0000256" key="1">
    <source>
        <dbReference type="ARBA" id="ARBA00004651"/>
    </source>
</evidence>
<feature type="transmembrane region" description="Helical" evidence="6">
    <location>
        <begin position="80"/>
        <end position="98"/>
    </location>
</feature>
<dbReference type="GO" id="GO:0005886">
    <property type="term" value="C:plasma membrane"/>
    <property type="evidence" value="ECO:0007669"/>
    <property type="project" value="UniProtKB-SubCell"/>
</dbReference>
<feature type="transmembrane region" description="Helical" evidence="6">
    <location>
        <begin position="12"/>
        <end position="31"/>
    </location>
</feature>
<feature type="transmembrane region" description="Helical" evidence="6">
    <location>
        <begin position="145"/>
        <end position="166"/>
    </location>
</feature>
<evidence type="ECO:0000256" key="4">
    <source>
        <dbReference type="ARBA" id="ARBA00022989"/>
    </source>
</evidence>
<feature type="transmembrane region" description="Helical" evidence="6">
    <location>
        <begin position="342"/>
        <end position="365"/>
    </location>
</feature>
<evidence type="ECO:0000256" key="3">
    <source>
        <dbReference type="ARBA" id="ARBA00022692"/>
    </source>
</evidence>
<dbReference type="InterPro" id="IPR011701">
    <property type="entry name" value="MFS"/>
</dbReference>
<gene>
    <name evidence="8" type="ORF">AOQ71_05250</name>
</gene>
<organism evidence="8 9">
    <name type="scientific">Bradyrhizobium manausense</name>
    <dbReference type="NCBI Taxonomy" id="989370"/>
    <lineage>
        <taxon>Bacteria</taxon>
        <taxon>Pseudomonadati</taxon>
        <taxon>Pseudomonadota</taxon>
        <taxon>Alphaproteobacteria</taxon>
        <taxon>Hyphomicrobiales</taxon>
        <taxon>Nitrobacteraceae</taxon>
        <taxon>Bradyrhizobium</taxon>
    </lineage>
</organism>
<dbReference type="Pfam" id="PF07690">
    <property type="entry name" value="MFS_1"/>
    <property type="match status" value="1"/>
</dbReference>
<dbReference type="PANTHER" id="PTHR43124:SF3">
    <property type="entry name" value="CHLORAMPHENICOL EFFLUX PUMP RV0191"/>
    <property type="match status" value="1"/>
</dbReference>
<keyword evidence="9" id="KW-1185">Reference proteome</keyword>
<dbReference type="SUPFAM" id="SSF103473">
    <property type="entry name" value="MFS general substrate transporter"/>
    <property type="match status" value="1"/>
</dbReference>
<comment type="subcellular location">
    <subcellularLocation>
        <location evidence="1">Cell membrane</location>
        <topology evidence="1">Multi-pass membrane protein</topology>
    </subcellularLocation>
</comment>
<dbReference type="InterPro" id="IPR036259">
    <property type="entry name" value="MFS_trans_sf"/>
</dbReference>
<evidence type="ECO:0000313" key="8">
    <source>
        <dbReference type="EMBL" id="KRQ16368.1"/>
    </source>
</evidence>
<evidence type="ECO:0000256" key="6">
    <source>
        <dbReference type="SAM" id="Phobius"/>
    </source>
</evidence>
<dbReference type="PROSITE" id="PS50850">
    <property type="entry name" value="MFS"/>
    <property type="match status" value="1"/>
</dbReference>
<dbReference type="EMBL" id="LJYG01000026">
    <property type="protein sequence ID" value="KRQ16368.1"/>
    <property type="molecule type" value="Genomic_DNA"/>
</dbReference>
<feature type="transmembrane region" description="Helical" evidence="6">
    <location>
        <begin position="377"/>
        <end position="395"/>
    </location>
</feature>
<proteinExistence type="predicted"/>
<evidence type="ECO:0000256" key="5">
    <source>
        <dbReference type="ARBA" id="ARBA00023136"/>
    </source>
</evidence>
<keyword evidence="2" id="KW-1003">Cell membrane</keyword>
<dbReference type="STRING" id="989370.AOQ71_05250"/>
<sequence>MSKNRIFSYENLVVVLMGAAFGFVFFDRLALNFLSPFLVPELHLNNTQLGALAGGLALTWAIAGYAVGTLSDYFQNRKTLLVCAIVIFSICSVGSGLANSFLTLLAARLVMGFAEGPVLPIAQSIMAAESSEHRRGFNMGVLQNFFSALLSNFAAPLVLVAIGQIYGWRSAFYIAAVPGFVVAALIVAFIREPSSGAAPISAKSARNTIPLSTMLKHRNIWVCAIVSCLMVSWLLIQITFLPIYLVQVRGLSPSVMSVAVAATGIATVASSIIVPALSDRFGRRPLLILSGFVGVIAPVAIVMFDGPLPILVLLMGVGHLAVGSFSLFMATVPSETIPRTHVATALGFIMGVGEVAGGFAGPALAGIASDVFGPSSSMWIAASLCICAGLLCLMLDETAPRVLERHKRMIVSSPA</sequence>
<evidence type="ECO:0000313" key="9">
    <source>
        <dbReference type="Proteomes" id="UP000051936"/>
    </source>
</evidence>
<dbReference type="GO" id="GO:0022857">
    <property type="term" value="F:transmembrane transporter activity"/>
    <property type="evidence" value="ECO:0007669"/>
    <property type="project" value="InterPro"/>
</dbReference>
<name>A0A0R3E2P6_9BRAD</name>
<feature type="domain" description="Major facilitator superfamily (MFS) profile" evidence="7">
    <location>
        <begin position="13"/>
        <end position="400"/>
    </location>
</feature>
<protein>
    <recommendedName>
        <fullName evidence="7">Major facilitator superfamily (MFS) profile domain-containing protein</fullName>
    </recommendedName>
</protein>
<feature type="transmembrane region" description="Helical" evidence="6">
    <location>
        <begin position="251"/>
        <end position="274"/>
    </location>
</feature>
<keyword evidence="3 6" id="KW-0812">Transmembrane</keyword>
<dbReference type="Gene3D" id="1.20.1250.20">
    <property type="entry name" value="MFS general substrate transporter like domains"/>
    <property type="match status" value="2"/>
</dbReference>
<feature type="transmembrane region" description="Helical" evidence="6">
    <location>
        <begin position="286"/>
        <end position="304"/>
    </location>
</feature>
<dbReference type="PANTHER" id="PTHR43124">
    <property type="entry name" value="PURINE EFFLUX PUMP PBUE"/>
    <property type="match status" value="1"/>
</dbReference>
<keyword evidence="4 6" id="KW-1133">Transmembrane helix</keyword>
<dbReference type="InterPro" id="IPR020846">
    <property type="entry name" value="MFS_dom"/>
</dbReference>